<dbReference type="PANTHER" id="PTHR43329">
    <property type="entry name" value="EPOXIDE HYDROLASE"/>
    <property type="match status" value="1"/>
</dbReference>
<dbReference type="EMBL" id="FNHU01000020">
    <property type="protein sequence ID" value="SDN25580.1"/>
    <property type="molecule type" value="Genomic_DNA"/>
</dbReference>
<dbReference type="OrthoDB" id="2987348at2"/>
<keyword evidence="1" id="KW-0378">Hydrolase</keyword>
<evidence type="ECO:0000259" key="3">
    <source>
        <dbReference type="Pfam" id="PF00561"/>
    </source>
</evidence>
<gene>
    <name evidence="4" type="ORF">SAMN04487766_12026</name>
</gene>
<dbReference type="PRINTS" id="PR00111">
    <property type="entry name" value="ABHYDROLASE"/>
</dbReference>
<dbReference type="InterPro" id="IPR000073">
    <property type="entry name" value="AB_hydrolase_1"/>
</dbReference>
<dbReference type="Proteomes" id="UP000199671">
    <property type="component" value="Unassembled WGS sequence"/>
</dbReference>
<organism evidence="4 5">
    <name type="scientific">Actinomyces ruminicola</name>
    <dbReference type="NCBI Taxonomy" id="332524"/>
    <lineage>
        <taxon>Bacteria</taxon>
        <taxon>Bacillati</taxon>
        <taxon>Actinomycetota</taxon>
        <taxon>Actinomycetes</taxon>
        <taxon>Actinomycetales</taxon>
        <taxon>Actinomycetaceae</taxon>
        <taxon>Actinomyces</taxon>
    </lineage>
</organism>
<dbReference type="PRINTS" id="PR00412">
    <property type="entry name" value="EPOXHYDRLASE"/>
</dbReference>
<evidence type="ECO:0000313" key="5">
    <source>
        <dbReference type="Proteomes" id="UP000199671"/>
    </source>
</evidence>
<evidence type="ECO:0000256" key="2">
    <source>
        <dbReference type="SAM" id="MobiDB-lite"/>
    </source>
</evidence>
<dbReference type="Gene3D" id="3.40.50.1820">
    <property type="entry name" value="alpha/beta hydrolase"/>
    <property type="match status" value="1"/>
</dbReference>
<dbReference type="SUPFAM" id="SSF53474">
    <property type="entry name" value="alpha/beta-Hydrolases"/>
    <property type="match status" value="1"/>
</dbReference>
<protein>
    <submittedName>
        <fullName evidence="4">Pimeloyl-ACP methyl ester carboxylesterase</fullName>
    </submittedName>
</protein>
<proteinExistence type="predicted"/>
<feature type="region of interest" description="Disordered" evidence="2">
    <location>
        <begin position="318"/>
        <end position="373"/>
    </location>
</feature>
<sequence length="373" mass="40013">MQATVTRPGPWFHRHITAGGTRFHVALAGPEAPLDTLQDPIAPTPATAAEPAAQAGPLVLLLHGFPECWWTWRHIIPPLADAGYRVAALDLRGFGGSDRPPSGYDLVTLARDVAAVVRALGRDHAVVVGAGIGGQVGWTLANLEPELTVGLVPIGAPHPLAIRSLPMRSVMGSTVQHLFFKAPLLPERSLRTTAGVERLLSSWAAPATRPLATEGAEYYAALMSRPGAARSALESTRRSTLTRAETTALNRPTTVPVLSVQGEFDPVQPARAHARDTHHVDGPLQQVTIRGVGHFPQEEAPEALVDVLLPFLARLTTPPRQMEQAPSSAPSRHTARRPWRASFIRRPGGTTRRRSGRRPRSGGRGRGTPSSRA</sequence>
<name>A0A1G9ZW95_9ACTO</name>
<evidence type="ECO:0000313" key="4">
    <source>
        <dbReference type="EMBL" id="SDN25580.1"/>
    </source>
</evidence>
<dbReference type="RefSeq" id="WP_092612865.1">
    <property type="nucleotide sequence ID" value="NZ_FNHU01000020.1"/>
</dbReference>
<dbReference type="AlphaFoldDB" id="A0A1G9ZW95"/>
<evidence type="ECO:0000256" key="1">
    <source>
        <dbReference type="ARBA" id="ARBA00022801"/>
    </source>
</evidence>
<dbReference type="InterPro" id="IPR000639">
    <property type="entry name" value="Epox_hydrolase-like"/>
</dbReference>
<dbReference type="GO" id="GO:0016787">
    <property type="term" value="F:hydrolase activity"/>
    <property type="evidence" value="ECO:0007669"/>
    <property type="project" value="UniProtKB-KW"/>
</dbReference>
<reference evidence="4 5" key="1">
    <citation type="submission" date="2016-10" db="EMBL/GenBank/DDBJ databases">
        <authorList>
            <person name="de Groot N.N."/>
        </authorList>
    </citation>
    <scope>NUCLEOTIDE SEQUENCE [LARGE SCALE GENOMIC DNA]</scope>
    <source>
        <strain evidence="4 5">KPR-7B</strain>
    </source>
</reference>
<feature type="domain" description="AB hydrolase-1" evidence="3">
    <location>
        <begin position="57"/>
        <end position="301"/>
    </location>
</feature>
<dbReference type="Pfam" id="PF00561">
    <property type="entry name" value="Abhydrolase_1"/>
    <property type="match status" value="1"/>
</dbReference>
<accession>A0A1G9ZW95</accession>
<feature type="compositionally biased region" description="Basic residues" evidence="2">
    <location>
        <begin position="351"/>
        <end position="363"/>
    </location>
</feature>
<dbReference type="InterPro" id="IPR029058">
    <property type="entry name" value="AB_hydrolase_fold"/>
</dbReference>